<dbReference type="Proteomes" id="UP001199319">
    <property type="component" value="Unassembled WGS sequence"/>
</dbReference>
<evidence type="ECO:0000259" key="2">
    <source>
        <dbReference type="Pfam" id="PF13309"/>
    </source>
</evidence>
<feature type="domain" description="Transcriptional regulator DauR-like HTH" evidence="2">
    <location>
        <begin position="146"/>
        <end position="207"/>
    </location>
</feature>
<organism evidence="3 4">
    <name type="scientific">Brotocaccenecus cirricatena</name>
    <dbReference type="NCBI Taxonomy" id="3064195"/>
    <lineage>
        <taxon>Bacteria</taxon>
        <taxon>Bacillati</taxon>
        <taxon>Bacillota</taxon>
        <taxon>Clostridia</taxon>
        <taxon>Eubacteriales</taxon>
        <taxon>Oscillospiraceae</taxon>
        <taxon>Brotocaccenecus</taxon>
    </lineage>
</organism>
<dbReference type="Pfam" id="PF08348">
    <property type="entry name" value="PAS_6"/>
    <property type="match status" value="1"/>
</dbReference>
<dbReference type="PANTHER" id="PTHR35568">
    <property type="entry name" value="TRANSCRIPTIONAL REGULATOR DAUR"/>
    <property type="match status" value="1"/>
</dbReference>
<keyword evidence="4" id="KW-1185">Reference proteome</keyword>
<reference evidence="3" key="1">
    <citation type="submission" date="2021-10" db="EMBL/GenBank/DDBJ databases">
        <title>Anaerobic single-cell dispensing facilitates the cultivation of human gut bacteria.</title>
        <authorList>
            <person name="Afrizal A."/>
        </authorList>
    </citation>
    <scope>NUCLEOTIDE SEQUENCE</scope>
    <source>
        <strain evidence="3">CLA-AA-H272</strain>
    </source>
</reference>
<dbReference type="RefSeq" id="WP_302929552.1">
    <property type="nucleotide sequence ID" value="NZ_JAJEPW010000045.1"/>
</dbReference>
<comment type="caution">
    <text evidence="3">The sequence shown here is derived from an EMBL/GenBank/DDBJ whole genome shotgun (WGS) entry which is preliminary data.</text>
</comment>
<dbReference type="InterPro" id="IPR013559">
    <property type="entry name" value="YheO"/>
</dbReference>
<gene>
    <name evidence="3" type="ORF">LKD37_12670</name>
</gene>
<proteinExistence type="predicted"/>
<dbReference type="AlphaFoldDB" id="A0AAE3DGH3"/>
<feature type="domain" description="YheO-like" evidence="1">
    <location>
        <begin position="6"/>
        <end position="120"/>
    </location>
</feature>
<evidence type="ECO:0000259" key="1">
    <source>
        <dbReference type="Pfam" id="PF08348"/>
    </source>
</evidence>
<dbReference type="InterPro" id="IPR039446">
    <property type="entry name" value="DauR-like"/>
</dbReference>
<dbReference type="Pfam" id="PF13309">
    <property type="entry name" value="HTH_22"/>
    <property type="match status" value="1"/>
</dbReference>
<dbReference type="PANTHER" id="PTHR35568:SF1">
    <property type="entry name" value="TRANSCRIPTIONAL REGULATOR DAUR"/>
    <property type="match status" value="1"/>
</dbReference>
<accession>A0AAE3DGH3</accession>
<name>A0AAE3DGH3_9FIRM</name>
<evidence type="ECO:0000313" key="4">
    <source>
        <dbReference type="Proteomes" id="UP001199319"/>
    </source>
</evidence>
<dbReference type="EMBL" id="JAJEPW010000045">
    <property type="protein sequence ID" value="MCC2130354.1"/>
    <property type="molecule type" value="Genomic_DNA"/>
</dbReference>
<sequence length="214" mass="23671">MEEKRLEMLKQLAAGIAAQFGSNCEVVIHDVSSNHPDHSIVHIENGHVSGRKVGDGASQVVLDQMATQAEHPRDHLCYLTRTPDGKILKSSTLYIRNRRGAVTAIFSINYDVSGLMMIQSTIGDLLSTQDKEQTEPERIINVNHVLDELIEQSVALVGKPVALMNKDDKVRAIRFLNEAGAFLVTKSGDKVAKYFGISKYTLYSYIDANKDGDK</sequence>
<protein>
    <submittedName>
        <fullName evidence="3">Helix-turn-helix transcriptional regulator</fullName>
    </submittedName>
</protein>
<dbReference type="InterPro" id="IPR039445">
    <property type="entry name" value="DauR-like_HTH"/>
</dbReference>
<evidence type="ECO:0000313" key="3">
    <source>
        <dbReference type="EMBL" id="MCC2130354.1"/>
    </source>
</evidence>